<dbReference type="InterPro" id="IPR035176">
    <property type="entry name" value="PEP"/>
</dbReference>
<evidence type="ECO:0000256" key="1">
    <source>
        <dbReference type="ARBA" id="ARBA00011021"/>
    </source>
</evidence>
<name>A0A2C9UWE7_MANES</name>
<proteinExistence type="inferred from homology"/>
<dbReference type="EMBL" id="CM004398">
    <property type="protein sequence ID" value="OAY35923.1"/>
    <property type="molecule type" value="Genomic_DNA"/>
</dbReference>
<protein>
    <submittedName>
        <fullName evidence="4">Uncharacterized protein</fullName>
    </submittedName>
</protein>
<evidence type="ECO:0000313" key="4">
    <source>
        <dbReference type="EMBL" id="OAY35923.1"/>
    </source>
</evidence>
<feature type="region of interest" description="Disordered" evidence="3">
    <location>
        <begin position="45"/>
        <end position="80"/>
    </location>
</feature>
<reference evidence="4" key="1">
    <citation type="submission" date="2016-02" db="EMBL/GenBank/DDBJ databases">
        <title>WGS assembly of Manihot esculenta.</title>
        <authorList>
            <person name="Bredeson J.V."/>
            <person name="Prochnik S.E."/>
            <person name="Lyons J.B."/>
            <person name="Schmutz J."/>
            <person name="Grimwood J."/>
            <person name="Vrebalov J."/>
            <person name="Bart R.S."/>
            <person name="Amuge T."/>
            <person name="Ferguson M.E."/>
            <person name="Green R."/>
            <person name="Putnam N."/>
            <person name="Stites J."/>
            <person name="Rounsley S."/>
            <person name="Rokhsar D.S."/>
        </authorList>
    </citation>
    <scope>NUCLEOTIDE SEQUENCE [LARGE SCALE GENOMIC DNA]</scope>
    <source>
        <tissue evidence="4">Leaf</tissue>
    </source>
</reference>
<accession>A0A2C9UWE7</accession>
<organism evidence="4">
    <name type="scientific">Manihot esculenta</name>
    <name type="common">Cassava</name>
    <name type="synonym">Jatropha manihot</name>
    <dbReference type="NCBI Taxonomy" id="3983"/>
    <lineage>
        <taxon>Eukaryota</taxon>
        <taxon>Viridiplantae</taxon>
        <taxon>Streptophyta</taxon>
        <taxon>Embryophyta</taxon>
        <taxon>Tracheophyta</taxon>
        <taxon>Spermatophyta</taxon>
        <taxon>Magnoliopsida</taxon>
        <taxon>eudicotyledons</taxon>
        <taxon>Gunneridae</taxon>
        <taxon>Pentapetalae</taxon>
        <taxon>rosids</taxon>
        <taxon>fabids</taxon>
        <taxon>Malpighiales</taxon>
        <taxon>Euphorbiaceae</taxon>
        <taxon>Crotonoideae</taxon>
        <taxon>Manihoteae</taxon>
        <taxon>Manihot</taxon>
    </lineage>
</organism>
<gene>
    <name evidence="4" type="ORF">MANES_12G142000</name>
</gene>
<sequence length="80" mass="8881">MAAETSTMEEQRRREERCNQYSSCYFCEKLVISILKCFGRDSESSSDEEAAHLIPSDEPPRGRKKPSQPPVSSGGGGKIN</sequence>
<evidence type="ECO:0000256" key="2">
    <source>
        <dbReference type="ARBA" id="ARBA00022821"/>
    </source>
</evidence>
<keyword evidence="2" id="KW-0611">Plant defense</keyword>
<dbReference type="Pfam" id="PF17232">
    <property type="entry name" value="Pep1_7"/>
    <property type="match status" value="1"/>
</dbReference>
<dbReference type="AlphaFoldDB" id="A0A2C9UWE7"/>
<evidence type="ECO:0000256" key="3">
    <source>
        <dbReference type="SAM" id="MobiDB-lite"/>
    </source>
</evidence>
<dbReference type="GO" id="GO:0045087">
    <property type="term" value="P:innate immune response"/>
    <property type="evidence" value="ECO:0007669"/>
    <property type="project" value="InterPro"/>
</dbReference>
<comment type="similarity">
    <text evidence="1">Belongs to the brassicaceae elicitor peptide family.</text>
</comment>